<proteinExistence type="inferred from homology"/>
<dbReference type="SUPFAM" id="SSF111038">
    <property type="entry name" value="YjbQ-like"/>
    <property type="match status" value="1"/>
</dbReference>
<reference evidence="2" key="1">
    <citation type="submission" date="2019-10" db="EMBL/GenBank/DDBJ databases">
        <title>Metagenomic sequencing of thiosulfate-disproportionating enrichment culture.</title>
        <authorList>
            <person name="Umezawa K."/>
            <person name="Kojima H."/>
            <person name="Fukui M."/>
        </authorList>
    </citation>
    <scope>NUCLEOTIDE SEQUENCE</scope>
    <source>
        <strain evidence="2">45J</strain>
    </source>
</reference>
<dbReference type="InterPro" id="IPR035917">
    <property type="entry name" value="YjbQ-like_sf"/>
</dbReference>
<organism evidence="2">
    <name type="scientific">hot springs metagenome</name>
    <dbReference type="NCBI Taxonomy" id="433727"/>
    <lineage>
        <taxon>unclassified sequences</taxon>
        <taxon>metagenomes</taxon>
        <taxon>ecological metagenomes</taxon>
    </lineage>
</organism>
<dbReference type="Gene3D" id="2.60.120.460">
    <property type="entry name" value="YjbQ-like"/>
    <property type="match status" value="1"/>
</dbReference>
<dbReference type="PANTHER" id="PTHR30615:SF8">
    <property type="entry name" value="UPF0047 PROTEIN C4A8.02C"/>
    <property type="match status" value="1"/>
</dbReference>
<comment type="caution">
    <text evidence="2">The sequence shown here is derived from an EMBL/GenBank/DDBJ whole genome shotgun (WGS) entry which is preliminary data.</text>
</comment>
<dbReference type="PIRSF" id="PIRSF004681">
    <property type="entry name" value="UCP004681"/>
    <property type="match status" value="1"/>
</dbReference>
<dbReference type="Pfam" id="PF01894">
    <property type="entry name" value="YjbQ"/>
    <property type="match status" value="1"/>
</dbReference>
<gene>
    <name evidence="2" type="ORF">A45J_1220</name>
</gene>
<evidence type="ECO:0000256" key="1">
    <source>
        <dbReference type="ARBA" id="ARBA00005534"/>
    </source>
</evidence>
<accession>A0A5J4L5G3</accession>
<dbReference type="PANTHER" id="PTHR30615">
    <property type="entry name" value="UNCHARACTERIZED PROTEIN YJBQ-RELATED"/>
    <property type="match status" value="1"/>
</dbReference>
<evidence type="ECO:0000313" key="2">
    <source>
        <dbReference type="EMBL" id="GER93479.1"/>
    </source>
</evidence>
<dbReference type="PROSITE" id="PS01314">
    <property type="entry name" value="UPF0047"/>
    <property type="match status" value="1"/>
</dbReference>
<protein>
    <recommendedName>
        <fullName evidence="3">YjbQ family protein</fullName>
    </recommendedName>
</protein>
<comment type="similarity">
    <text evidence="1">Belongs to the UPF0047 family.</text>
</comment>
<dbReference type="NCBIfam" id="TIGR00149">
    <property type="entry name" value="TIGR00149_YjbQ"/>
    <property type="match status" value="1"/>
</dbReference>
<sequence length="134" mass="15000">MLRVLNIKSKAKTEFIDITDDIHETIKESGIKSGVCYIYAPHTTAGITINEGADPLVKRDILTTLNRLIPFEGDYQHMEGNSPAHIKTTLVGTSKFIVIEDGKALLGTWQSVYFCEFDGPRHRRAIIKIIKGQD</sequence>
<name>A0A5J4L5G3_9ZZZZ</name>
<dbReference type="EMBL" id="BLAB01000001">
    <property type="protein sequence ID" value="GER93479.1"/>
    <property type="molecule type" value="Genomic_DNA"/>
</dbReference>
<dbReference type="AlphaFoldDB" id="A0A5J4L5G3"/>
<dbReference type="InterPro" id="IPR001602">
    <property type="entry name" value="UPF0047_YjbQ-like"/>
</dbReference>
<evidence type="ECO:0008006" key="3">
    <source>
        <dbReference type="Google" id="ProtNLM"/>
    </source>
</evidence>